<gene>
    <name evidence="3" type="ORF">GCM10023144_43840</name>
</gene>
<dbReference type="RefSeq" id="WP_345252070.1">
    <property type="nucleotide sequence ID" value="NZ_BAABFO010000032.1"/>
</dbReference>
<dbReference type="InterPro" id="IPR036291">
    <property type="entry name" value="NAD(P)-bd_dom_sf"/>
</dbReference>
<evidence type="ECO:0000313" key="3">
    <source>
        <dbReference type="EMBL" id="GAA4342159.1"/>
    </source>
</evidence>
<dbReference type="Gene3D" id="3.30.360.10">
    <property type="entry name" value="Dihydrodipicolinate Reductase, domain 2"/>
    <property type="match status" value="1"/>
</dbReference>
<dbReference type="InterPro" id="IPR000683">
    <property type="entry name" value="Gfo/Idh/MocA-like_OxRdtase_N"/>
</dbReference>
<dbReference type="SUPFAM" id="SSF55347">
    <property type="entry name" value="Glyceraldehyde-3-phosphate dehydrogenase-like, C-terminal domain"/>
    <property type="match status" value="1"/>
</dbReference>
<dbReference type="Pfam" id="PF22725">
    <property type="entry name" value="GFO_IDH_MocA_C3"/>
    <property type="match status" value="1"/>
</dbReference>
<feature type="domain" description="Gfo/Idh/MocA-like oxidoreductase N-terminal" evidence="1">
    <location>
        <begin position="20"/>
        <end position="134"/>
    </location>
</feature>
<feature type="domain" description="GFO/IDH/MocA-like oxidoreductase" evidence="2">
    <location>
        <begin position="150"/>
        <end position="274"/>
    </location>
</feature>
<evidence type="ECO:0000259" key="2">
    <source>
        <dbReference type="Pfam" id="PF22725"/>
    </source>
</evidence>
<dbReference type="Pfam" id="PF01408">
    <property type="entry name" value="GFO_IDH_MocA"/>
    <property type="match status" value="1"/>
</dbReference>
<evidence type="ECO:0000259" key="1">
    <source>
        <dbReference type="Pfam" id="PF01408"/>
    </source>
</evidence>
<reference evidence="4" key="1">
    <citation type="journal article" date="2019" name="Int. J. Syst. Evol. Microbiol.">
        <title>The Global Catalogue of Microorganisms (GCM) 10K type strain sequencing project: providing services to taxonomists for standard genome sequencing and annotation.</title>
        <authorList>
            <consortium name="The Broad Institute Genomics Platform"/>
            <consortium name="The Broad Institute Genome Sequencing Center for Infectious Disease"/>
            <person name="Wu L."/>
            <person name="Ma J."/>
        </authorList>
    </citation>
    <scope>NUCLEOTIDE SEQUENCE [LARGE SCALE GENOMIC DNA]</scope>
    <source>
        <strain evidence="4">JCM 17666</strain>
    </source>
</reference>
<evidence type="ECO:0000313" key="4">
    <source>
        <dbReference type="Proteomes" id="UP001501671"/>
    </source>
</evidence>
<proteinExistence type="predicted"/>
<keyword evidence="4" id="KW-1185">Reference proteome</keyword>
<sequence length="346" mass="38261">MTAAGTPPSASGFRWPRRHRVAVVGAGHWHACYDACYLPLLAELKQDIVGVSDPDAAIAQDRAGRFSSVAYTDYRRMLDDTRPDLVVALGRHVDMPRIFRDLVARGQPFVMEKPWGVDAATVAGLAAFARERSAWVCAPFWYRYSHWGETAREMLAAGELGRVSHIYFRLIRPTIQRYVEWDCPWMLSKAQAGGGALLNLGSHGFDMARFITGEEPEVVSAVTSNAIHQGEVEDYALVTLRTPSGILCHNEVGYTVPTWPRDYTDRERKVAGEKALVLSVDEGVKIVGPDGARTIATPPDYVGGYRRILAECLNRLDRGEPPPIDAGHCVRAVELIEAAYEVARRA</sequence>
<dbReference type="PANTHER" id="PTHR43708">
    <property type="entry name" value="CONSERVED EXPRESSED OXIDOREDUCTASE (EUROFUNG)"/>
    <property type="match status" value="1"/>
</dbReference>
<dbReference type="EMBL" id="BAABFO010000032">
    <property type="protein sequence ID" value="GAA4342159.1"/>
    <property type="molecule type" value="Genomic_DNA"/>
</dbReference>
<dbReference type="InterPro" id="IPR051317">
    <property type="entry name" value="Gfo/Idh/MocA_oxidoreduct"/>
</dbReference>
<dbReference type="Proteomes" id="UP001501671">
    <property type="component" value="Unassembled WGS sequence"/>
</dbReference>
<accession>A0ABP8HP30</accession>
<organism evidence="3 4">
    <name type="scientific">Pigmentiphaga soli</name>
    <dbReference type="NCBI Taxonomy" id="1007095"/>
    <lineage>
        <taxon>Bacteria</taxon>
        <taxon>Pseudomonadati</taxon>
        <taxon>Pseudomonadota</taxon>
        <taxon>Betaproteobacteria</taxon>
        <taxon>Burkholderiales</taxon>
        <taxon>Alcaligenaceae</taxon>
        <taxon>Pigmentiphaga</taxon>
    </lineage>
</organism>
<dbReference type="PANTHER" id="PTHR43708:SF8">
    <property type="entry name" value="OXIDOREDUCTASE"/>
    <property type="match status" value="1"/>
</dbReference>
<dbReference type="InterPro" id="IPR055170">
    <property type="entry name" value="GFO_IDH_MocA-like_dom"/>
</dbReference>
<dbReference type="Gene3D" id="3.40.50.720">
    <property type="entry name" value="NAD(P)-binding Rossmann-like Domain"/>
    <property type="match status" value="1"/>
</dbReference>
<dbReference type="SUPFAM" id="SSF51735">
    <property type="entry name" value="NAD(P)-binding Rossmann-fold domains"/>
    <property type="match status" value="1"/>
</dbReference>
<name>A0ABP8HP30_9BURK</name>
<protein>
    <submittedName>
        <fullName evidence="3">Gfo/Idh/MocA family oxidoreductase</fullName>
    </submittedName>
</protein>
<comment type="caution">
    <text evidence="3">The sequence shown here is derived from an EMBL/GenBank/DDBJ whole genome shotgun (WGS) entry which is preliminary data.</text>
</comment>